<organism evidence="6 7">
    <name type="scientific">Ophiocordyceps camponoti-floridani</name>
    <dbReference type="NCBI Taxonomy" id="2030778"/>
    <lineage>
        <taxon>Eukaryota</taxon>
        <taxon>Fungi</taxon>
        <taxon>Dikarya</taxon>
        <taxon>Ascomycota</taxon>
        <taxon>Pezizomycotina</taxon>
        <taxon>Sordariomycetes</taxon>
        <taxon>Hypocreomycetidae</taxon>
        <taxon>Hypocreales</taxon>
        <taxon>Ophiocordycipitaceae</taxon>
        <taxon>Ophiocordyceps</taxon>
    </lineage>
</organism>
<gene>
    <name evidence="6" type="ORF">GQ602_003078</name>
</gene>
<dbReference type="SMART" id="SM01252">
    <property type="entry name" value="KilA-N"/>
    <property type="match status" value="1"/>
</dbReference>
<reference evidence="6 7" key="1">
    <citation type="journal article" date="2020" name="G3 (Bethesda)">
        <title>Genetic Underpinnings of Host Manipulation by Ophiocordyceps as Revealed by Comparative Transcriptomics.</title>
        <authorList>
            <person name="Will I."/>
            <person name="Das B."/>
            <person name="Trinh T."/>
            <person name="Brachmann A."/>
            <person name="Ohm R.A."/>
            <person name="de Bekker C."/>
        </authorList>
    </citation>
    <scope>NUCLEOTIDE SEQUENCE [LARGE SCALE GENOMIC DNA]</scope>
    <source>
        <strain evidence="6 7">EC05</strain>
    </source>
</reference>
<evidence type="ECO:0000256" key="3">
    <source>
        <dbReference type="ARBA" id="ARBA00023321"/>
    </source>
</evidence>
<feature type="region of interest" description="Disordered" evidence="4">
    <location>
        <begin position="377"/>
        <end position="445"/>
    </location>
</feature>
<dbReference type="GO" id="GO:0044820">
    <property type="term" value="P:mitotic telomere tethering at nuclear periphery"/>
    <property type="evidence" value="ECO:0007669"/>
    <property type="project" value="TreeGrafter"/>
</dbReference>
<feature type="region of interest" description="Disordered" evidence="4">
    <location>
        <begin position="255"/>
        <end position="293"/>
    </location>
</feature>
<dbReference type="GO" id="GO:0003677">
    <property type="term" value="F:DNA binding"/>
    <property type="evidence" value="ECO:0007669"/>
    <property type="project" value="InterPro"/>
</dbReference>
<dbReference type="PANTHER" id="PTHR38044">
    <property type="entry name" value="BOUQUET FORMATION PROTEIN 4"/>
    <property type="match status" value="1"/>
</dbReference>
<feature type="domain" description="HTH APSES-type" evidence="5">
    <location>
        <begin position="122"/>
        <end position="234"/>
    </location>
</feature>
<protein>
    <recommendedName>
        <fullName evidence="5">HTH APSES-type domain-containing protein</fullName>
    </recommendedName>
</protein>
<dbReference type="GO" id="GO:0070197">
    <property type="term" value="P:meiotic attachment of telomere to nuclear envelope"/>
    <property type="evidence" value="ECO:0007669"/>
    <property type="project" value="InterPro"/>
</dbReference>
<comment type="caution">
    <text evidence="6">The sequence shown here is derived from an EMBL/GenBank/DDBJ whole genome shotgun (WGS) entry which is preliminary data.</text>
</comment>
<keyword evidence="2" id="KW-0749">Sporulation</keyword>
<evidence type="ECO:0000313" key="7">
    <source>
        <dbReference type="Proteomes" id="UP000562929"/>
    </source>
</evidence>
<comment type="subcellular location">
    <subcellularLocation>
        <location evidence="1">Nucleus</location>
    </subcellularLocation>
</comment>
<evidence type="ECO:0000256" key="4">
    <source>
        <dbReference type="SAM" id="MobiDB-lite"/>
    </source>
</evidence>
<dbReference type="AlphaFoldDB" id="A0A8H4Q7E3"/>
<feature type="compositionally biased region" description="Basic and acidic residues" evidence="4">
    <location>
        <begin position="377"/>
        <end position="396"/>
    </location>
</feature>
<dbReference type="InterPro" id="IPR018004">
    <property type="entry name" value="KilA/APSES_HTH"/>
</dbReference>
<dbReference type="InterPro" id="IPR037548">
    <property type="entry name" value="Bqt4"/>
</dbReference>
<dbReference type="Proteomes" id="UP000562929">
    <property type="component" value="Unassembled WGS sequence"/>
</dbReference>
<dbReference type="EMBL" id="JAACLJ010000003">
    <property type="protein sequence ID" value="KAF4589189.1"/>
    <property type="molecule type" value="Genomic_DNA"/>
</dbReference>
<proteinExistence type="predicted"/>
<dbReference type="InterPro" id="IPR003163">
    <property type="entry name" value="Tscrpt_reg_HTH_APSES-type"/>
</dbReference>
<dbReference type="Gene3D" id="3.10.260.10">
    <property type="entry name" value="Transcription regulator HTH, APSES-type DNA-binding domain"/>
    <property type="match status" value="1"/>
</dbReference>
<feature type="compositionally biased region" description="Basic and acidic residues" evidence="4">
    <location>
        <begin position="423"/>
        <end position="443"/>
    </location>
</feature>
<dbReference type="PROSITE" id="PS51299">
    <property type="entry name" value="HTH_APSES"/>
    <property type="match status" value="1"/>
</dbReference>
<dbReference type="GO" id="GO:0030435">
    <property type="term" value="P:sporulation resulting in formation of a cellular spore"/>
    <property type="evidence" value="ECO:0007669"/>
    <property type="project" value="UniProtKB-KW"/>
</dbReference>
<dbReference type="GO" id="GO:0048315">
    <property type="term" value="P:conidium formation"/>
    <property type="evidence" value="ECO:0007669"/>
    <property type="project" value="UniProtKB-KW"/>
</dbReference>
<evidence type="ECO:0000256" key="1">
    <source>
        <dbReference type="ARBA" id="ARBA00004123"/>
    </source>
</evidence>
<dbReference type="GO" id="GO:1990862">
    <property type="term" value="C:nuclear membrane complex Bqt3-Bqt4"/>
    <property type="evidence" value="ECO:0007669"/>
    <property type="project" value="InterPro"/>
</dbReference>
<dbReference type="OrthoDB" id="5346159at2759"/>
<evidence type="ECO:0000256" key="2">
    <source>
        <dbReference type="ARBA" id="ARBA00022969"/>
    </source>
</evidence>
<sequence>MFPEQLPNLVELLWAAYPLSRSLCEGLFCVSTGLSLVLRCATPRLTRSRIHLHSLQPAHRVAMTHAKARVLPSRTNPLMVESLPEYAELVARRRLTQTELTQKITGGTDSESGTGGALDYAHLRAPLPKGIVSGVFKMNPSPASYFLMRRSFDGYVSATGMFKATFPYAEAAEEEAERQYIKSLPNTDPEELAGSIWIPPEQALALADEYKIGTWIQALLDPAKITVSSSSSAPSKRITAPPKFELSRAQNSFVPLTPSSIPRSTRGRRSVSPVKTTRRTAPQPRKRTVKAKAEVVETKVNGEETKTQKDETTLETTSFDPDIVLEHKEAQLDFKVGVDDASTAISESDELSLDMAGKPPSADEIAEMMQVAADMVRKDRDAAEKAVQDEESDGGKSKPKVKKSKRKAADITKSDEDLDNDATVEREEQVRAKRARTEVERQRNRVKQRALVGLSATVAVGALLPWLTSLL</sequence>
<accession>A0A8H4Q7E3</accession>
<keyword evidence="7" id="KW-1185">Reference proteome</keyword>
<evidence type="ECO:0000313" key="6">
    <source>
        <dbReference type="EMBL" id="KAF4589189.1"/>
    </source>
</evidence>
<evidence type="ECO:0000259" key="5">
    <source>
        <dbReference type="PROSITE" id="PS51299"/>
    </source>
</evidence>
<name>A0A8H4Q7E3_9HYPO</name>
<feature type="compositionally biased region" description="Basic residues" evidence="4">
    <location>
        <begin position="397"/>
        <end position="406"/>
    </location>
</feature>
<keyword evidence="3" id="KW-0183">Conidiation</keyword>
<dbReference type="SUPFAM" id="SSF54616">
    <property type="entry name" value="DNA-binding domain of Mlu1-box binding protein MBP1"/>
    <property type="match status" value="1"/>
</dbReference>
<dbReference type="PANTHER" id="PTHR38044:SF1">
    <property type="entry name" value="BOUQUET FORMATION PROTEIN 4"/>
    <property type="match status" value="1"/>
</dbReference>
<dbReference type="InterPro" id="IPR036887">
    <property type="entry name" value="HTH_APSES_sf"/>
</dbReference>